<protein>
    <submittedName>
        <fullName evidence="1">6501_t:CDS:1</fullName>
    </submittedName>
</protein>
<evidence type="ECO:0000313" key="1">
    <source>
        <dbReference type="EMBL" id="CAG8669331.1"/>
    </source>
</evidence>
<comment type="caution">
    <text evidence="1">The sequence shown here is derived from an EMBL/GenBank/DDBJ whole genome shotgun (WGS) entry which is preliminary data.</text>
</comment>
<organism evidence="1 2">
    <name type="scientific">Racocetra fulgida</name>
    <dbReference type="NCBI Taxonomy" id="60492"/>
    <lineage>
        <taxon>Eukaryota</taxon>
        <taxon>Fungi</taxon>
        <taxon>Fungi incertae sedis</taxon>
        <taxon>Mucoromycota</taxon>
        <taxon>Glomeromycotina</taxon>
        <taxon>Glomeromycetes</taxon>
        <taxon>Diversisporales</taxon>
        <taxon>Gigasporaceae</taxon>
        <taxon>Racocetra</taxon>
    </lineage>
</organism>
<dbReference type="AlphaFoldDB" id="A0A9N9HEH9"/>
<reference evidence="1" key="1">
    <citation type="submission" date="2021-06" db="EMBL/GenBank/DDBJ databases">
        <authorList>
            <person name="Kallberg Y."/>
            <person name="Tangrot J."/>
            <person name="Rosling A."/>
        </authorList>
    </citation>
    <scope>NUCLEOTIDE SEQUENCE</scope>
    <source>
        <strain evidence="1">IN212</strain>
    </source>
</reference>
<feature type="non-terminal residue" evidence="1">
    <location>
        <position position="42"/>
    </location>
</feature>
<dbReference type="Proteomes" id="UP000789396">
    <property type="component" value="Unassembled WGS sequence"/>
</dbReference>
<name>A0A9N9HEH9_9GLOM</name>
<dbReference type="EMBL" id="CAJVPZ010015870">
    <property type="protein sequence ID" value="CAG8669331.1"/>
    <property type="molecule type" value="Genomic_DNA"/>
</dbReference>
<keyword evidence="2" id="KW-1185">Reference proteome</keyword>
<proteinExistence type="predicted"/>
<gene>
    <name evidence="1" type="ORF">RFULGI_LOCUS9158</name>
</gene>
<accession>A0A9N9HEH9</accession>
<evidence type="ECO:0000313" key="2">
    <source>
        <dbReference type="Proteomes" id="UP000789396"/>
    </source>
</evidence>
<sequence>YEKKMSKKQKITTLESNIQYKNELTESSFEATDNTIDLTENI</sequence>